<dbReference type="InterPro" id="IPR001841">
    <property type="entry name" value="Znf_RING"/>
</dbReference>
<organism evidence="6 7">
    <name type="scientific">Lophiostoma macrostomum CBS 122681</name>
    <dbReference type="NCBI Taxonomy" id="1314788"/>
    <lineage>
        <taxon>Eukaryota</taxon>
        <taxon>Fungi</taxon>
        <taxon>Dikarya</taxon>
        <taxon>Ascomycota</taxon>
        <taxon>Pezizomycotina</taxon>
        <taxon>Dothideomycetes</taxon>
        <taxon>Pleosporomycetidae</taxon>
        <taxon>Pleosporales</taxon>
        <taxon>Lophiostomataceae</taxon>
        <taxon>Lophiostoma</taxon>
    </lineage>
</organism>
<keyword evidence="7" id="KW-1185">Reference proteome</keyword>
<evidence type="ECO:0000256" key="3">
    <source>
        <dbReference type="ARBA" id="ARBA00022833"/>
    </source>
</evidence>
<dbReference type="PANTHER" id="PTHR45931:SF3">
    <property type="entry name" value="RING ZINC FINGER-CONTAINING PROTEIN"/>
    <property type="match status" value="1"/>
</dbReference>
<evidence type="ECO:0000256" key="4">
    <source>
        <dbReference type="PROSITE-ProRule" id="PRU00175"/>
    </source>
</evidence>
<dbReference type="OrthoDB" id="3801383at2759"/>
<proteinExistence type="predicted"/>
<keyword evidence="3" id="KW-0862">Zinc</keyword>
<dbReference type="GO" id="GO:0008270">
    <property type="term" value="F:zinc ion binding"/>
    <property type="evidence" value="ECO:0007669"/>
    <property type="project" value="UniProtKB-KW"/>
</dbReference>
<dbReference type="PANTHER" id="PTHR45931">
    <property type="entry name" value="SI:CH211-59O9.10"/>
    <property type="match status" value="1"/>
</dbReference>
<feature type="domain" description="RING-type" evidence="5">
    <location>
        <begin position="109"/>
        <end position="177"/>
    </location>
</feature>
<accession>A0A6A6SZM7</accession>
<evidence type="ECO:0000256" key="2">
    <source>
        <dbReference type="ARBA" id="ARBA00022771"/>
    </source>
</evidence>
<dbReference type="Proteomes" id="UP000799324">
    <property type="component" value="Unassembled WGS sequence"/>
</dbReference>
<keyword evidence="2 4" id="KW-0863">Zinc-finger</keyword>
<dbReference type="PROSITE" id="PS50089">
    <property type="entry name" value="ZF_RING_2"/>
    <property type="match status" value="1"/>
</dbReference>
<dbReference type="SUPFAM" id="SSF57850">
    <property type="entry name" value="RING/U-box"/>
    <property type="match status" value="1"/>
</dbReference>
<evidence type="ECO:0000256" key="1">
    <source>
        <dbReference type="ARBA" id="ARBA00022723"/>
    </source>
</evidence>
<dbReference type="GO" id="GO:0061630">
    <property type="term" value="F:ubiquitin protein ligase activity"/>
    <property type="evidence" value="ECO:0007669"/>
    <property type="project" value="TreeGrafter"/>
</dbReference>
<dbReference type="AlphaFoldDB" id="A0A6A6SZM7"/>
<evidence type="ECO:0000259" key="5">
    <source>
        <dbReference type="PROSITE" id="PS50089"/>
    </source>
</evidence>
<dbReference type="InterPro" id="IPR051834">
    <property type="entry name" value="RING_finger_E3_ligase"/>
</dbReference>
<evidence type="ECO:0000313" key="7">
    <source>
        <dbReference type="Proteomes" id="UP000799324"/>
    </source>
</evidence>
<gene>
    <name evidence="6" type="ORF">K491DRAFT_67792</name>
</gene>
<dbReference type="GO" id="GO:0006511">
    <property type="term" value="P:ubiquitin-dependent protein catabolic process"/>
    <property type="evidence" value="ECO:0007669"/>
    <property type="project" value="TreeGrafter"/>
</dbReference>
<dbReference type="InterPro" id="IPR013083">
    <property type="entry name" value="Znf_RING/FYVE/PHD"/>
</dbReference>
<dbReference type="EMBL" id="MU004410">
    <property type="protein sequence ID" value="KAF2652073.1"/>
    <property type="molecule type" value="Genomic_DNA"/>
</dbReference>
<dbReference type="GO" id="GO:0005634">
    <property type="term" value="C:nucleus"/>
    <property type="evidence" value="ECO:0007669"/>
    <property type="project" value="TreeGrafter"/>
</dbReference>
<dbReference type="Pfam" id="PF13639">
    <property type="entry name" value="zf-RING_2"/>
    <property type="match status" value="1"/>
</dbReference>
<sequence>MARSAYINLPASPLRSATESVRHPKTPTQLTHFIKATISHSSTPQARFINAAHSFHQHTSLSIQISIPIMSSTAGLAASRWALPNGADFFRDVAERLSAHQLDGDDTSCNICTIEYADLDVPSSDPELDNLFLLSALPFPIKRTSVDEPVRLPCGHIFGSDCLRTWLSTNISCPICRRDLIGAPWKLPPVCEEYSRRLSELRQRTLRHLMKPTWTADQIIFIPPITWSIEEHIQEFILQITAGVRRAEFDESFSREDDHLKAAMKEEAARFLKDRLTEGMPTEIPMDAPAYRQLQQMLTCDTREAYQLICERLQAMGGMEMSPAKLCEELLDIPSIRPSKDQDRTIELAVKAAVEYERLTCELDTVAADESMDCVEQERSW</sequence>
<keyword evidence="1" id="KW-0479">Metal-binding</keyword>
<protein>
    <recommendedName>
        <fullName evidence="5">RING-type domain-containing protein</fullName>
    </recommendedName>
</protein>
<dbReference type="SMART" id="SM00184">
    <property type="entry name" value="RING"/>
    <property type="match status" value="1"/>
</dbReference>
<name>A0A6A6SZM7_9PLEO</name>
<reference evidence="6" key="1">
    <citation type="journal article" date="2020" name="Stud. Mycol.">
        <title>101 Dothideomycetes genomes: a test case for predicting lifestyles and emergence of pathogens.</title>
        <authorList>
            <person name="Haridas S."/>
            <person name="Albert R."/>
            <person name="Binder M."/>
            <person name="Bloem J."/>
            <person name="Labutti K."/>
            <person name="Salamov A."/>
            <person name="Andreopoulos B."/>
            <person name="Baker S."/>
            <person name="Barry K."/>
            <person name="Bills G."/>
            <person name="Bluhm B."/>
            <person name="Cannon C."/>
            <person name="Castanera R."/>
            <person name="Culley D."/>
            <person name="Daum C."/>
            <person name="Ezra D."/>
            <person name="Gonzalez J."/>
            <person name="Henrissat B."/>
            <person name="Kuo A."/>
            <person name="Liang C."/>
            <person name="Lipzen A."/>
            <person name="Lutzoni F."/>
            <person name="Magnuson J."/>
            <person name="Mondo S."/>
            <person name="Nolan M."/>
            <person name="Ohm R."/>
            <person name="Pangilinan J."/>
            <person name="Park H.-J."/>
            <person name="Ramirez L."/>
            <person name="Alfaro M."/>
            <person name="Sun H."/>
            <person name="Tritt A."/>
            <person name="Yoshinaga Y."/>
            <person name="Zwiers L.-H."/>
            <person name="Turgeon B."/>
            <person name="Goodwin S."/>
            <person name="Spatafora J."/>
            <person name="Crous P."/>
            <person name="Grigoriev I."/>
        </authorList>
    </citation>
    <scope>NUCLEOTIDE SEQUENCE</scope>
    <source>
        <strain evidence="6">CBS 122681</strain>
    </source>
</reference>
<evidence type="ECO:0000313" key="6">
    <source>
        <dbReference type="EMBL" id="KAF2652073.1"/>
    </source>
</evidence>
<dbReference type="Gene3D" id="3.30.40.10">
    <property type="entry name" value="Zinc/RING finger domain, C3HC4 (zinc finger)"/>
    <property type="match status" value="1"/>
</dbReference>